<evidence type="ECO:0000256" key="1">
    <source>
        <dbReference type="SAM" id="Coils"/>
    </source>
</evidence>
<dbReference type="InterPro" id="IPR002035">
    <property type="entry name" value="VWF_A"/>
</dbReference>
<protein>
    <submittedName>
        <fullName evidence="4">VWFA domain-containing protein</fullName>
    </submittedName>
</protein>
<feature type="domain" description="VWFA" evidence="2">
    <location>
        <begin position="1"/>
        <end position="156"/>
    </location>
</feature>
<sequence length="614" mass="71106">MALNAIESFINDLKIGDSYQDSHVGLVTFSENAIVQFKLSDYTDKTSLLNAIKNTQYADGSGTNIPSGMEMALNKVFQKSGDRANVPNVMILITDGNDQYDVSVLQSQAKQLNVDIFALGVGRGYNRTKLEAATGYTNRVFDVEDYTRVQEVLKTVCNVIAQPITPEPTVPPCLSYIENEKNLTLQMSDIQQKSANDEAKIRQLEQDLKNAGTKSNEDKLKLQELTQKLNISTLKHKEDDEKLKKLQKDFDDSKTELINTKAKVQEDKAKMENLQKELDEAKRKIHESQGRIQELEEGLNLSDKKVKEGEERIKKQEDEIEVLKGSILTMTLNHANEISRRNKMDEEKEKQWTRKLQEERTQCNKKVTKLENEIGKQHRKINSLQSKIQRLVIMQKYQDCFNFLKGYENHHDEEDQDVEFFDDSQTSVKFQNLLLDSTEENDESQEQDYGDASELLPVRHDTTIDAYQILNALCEETPTLENLLNGKEVDVLQLGKLVHDLSNEEYRAQMKLAINNYASPSHRPYKIDQNTLNKQEASLEKLKKILYRDDYKKIEQKWHTLKGDGIKFLETMNDGMAYREREKRNRRKTQRLLPTQFLRIRDRSRTNIDVWAIR</sequence>
<evidence type="ECO:0000259" key="2">
    <source>
        <dbReference type="PROSITE" id="PS50234"/>
    </source>
</evidence>
<dbReference type="SUPFAM" id="SSF57997">
    <property type="entry name" value="Tropomyosin"/>
    <property type="match status" value="1"/>
</dbReference>
<dbReference type="WBParaSite" id="ACRNAN_scaffold9331.g13041.t1">
    <property type="protein sequence ID" value="ACRNAN_scaffold9331.g13041.t1"/>
    <property type="gene ID" value="ACRNAN_scaffold9331.g13041"/>
</dbReference>
<dbReference type="InterPro" id="IPR052229">
    <property type="entry name" value="Collagen-VI/PIF"/>
</dbReference>
<feature type="coiled-coil region" evidence="1">
    <location>
        <begin position="187"/>
        <end position="214"/>
    </location>
</feature>
<dbReference type="Proteomes" id="UP000887540">
    <property type="component" value="Unplaced"/>
</dbReference>
<dbReference type="Gene3D" id="3.40.50.410">
    <property type="entry name" value="von Willebrand factor, type A domain"/>
    <property type="match status" value="1"/>
</dbReference>
<dbReference type="CDD" id="cd01450">
    <property type="entry name" value="vWFA_subfamily_ECM"/>
    <property type="match status" value="1"/>
</dbReference>
<dbReference type="PANTHER" id="PTHR22588:SF3">
    <property type="entry name" value="VWFA DOMAIN-CONTAINING PROTEIN"/>
    <property type="match status" value="1"/>
</dbReference>
<dbReference type="AlphaFoldDB" id="A0A914ELJ8"/>
<evidence type="ECO:0000313" key="4">
    <source>
        <dbReference type="WBParaSite" id="ACRNAN_scaffold9331.g13041.t1"/>
    </source>
</evidence>
<dbReference type="InterPro" id="IPR036465">
    <property type="entry name" value="vWFA_dom_sf"/>
</dbReference>
<keyword evidence="1" id="KW-0175">Coiled coil</keyword>
<accession>A0A914ELJ8</accession>
<feature type="coiled-coil region" evidence="1">
    <location>
        <begin position="353"/>
        <end position="387"/>
    </location>
</feature>
<feature type="coiled-coil region" evidence="1">
    <location>
        <begin position="243"/>
        <end position="326"/>
    </location>
</feature>
<organism evidence="3 4">
    <name type="scientific">Acrobeloides nanus</name>
    <dbReference type="NCBI Taxonomy" id="290746"/>
    <lineage>
        <taxon>Eukaryota</taxon>
        <taxon>Metazoa</taxon>
        <taxon>Ecdysozoa</taxon>
        <taxon>Nematoda</taxon>
        <taxon>Chromadorea</taxon>
        <taxon>Rhabditida</taxon>
        <taxon>Tylenchina</taxon>
        <taxon>Cephalobomorpha</taxon>
        <taxon>Cephaloboidea</taxon>
        <taxon>Cephalobidae</taxon>
        <taxon>Acrobeloides</taxon>
    </lineage>
</organism>
<reference evidence="4" key="1">
    <citation type="submission" date="2022-11" db="UniProtKB">
        <authorList>
            <consortium name="WormBaseParasite"/>
        </authorList>
    </citation>
    <scope>IDENTIFICATION</scope>
</reference>
<name>A0A914ELJ8_9BILA</name>
<proteinExistence type="predicted"/>
<dbReference type="SUPFAM" id="SSF53300">
    <property type="entry name" value="vWA-like"/>
    <property type="match status" value="1"/>
</dbReference>
<evidence type="ECO:0000313" key="3">
    <source>
        <dbReference type="Proteomes" id="UP000887540"/>
    </source>
</evidence>
<dbReference type="PROSITE" id="PS50234">
    <property type="entry name" value="VWFA"/>
    <property type="match status" value="1"/>
</dbReference>
<keyword evidence="3" id="KW-1185">Reference proteome</keyword>
<dbReference type="PANTHER" id="PTHR22588">
    <property type="entry name" value="VWFA DOMAIN-CONTAINING PROTEIN"/>
    <property type="match status" value="1"/>
</dbReference>
<dbReference type="SMART" id="SM00327">
    <property type="entry name" value="VWA"/>
    <property type="match status" value="1"/>
</dbReference>
<dbReference type="Pfam" id="PF00092">
    <property type="entry name" value="VWA"/>
    <property type="match status" value="1"/>
</dbReference>